<dbReference type="GO" id="GO:0016740">
    <property type="term" value="F:transferase activity"/>
    <property type="evidence" value="ECO:0007669"/>
    <property type="project" value="UniProtKB-KW"/>
</dbReference>
<comment type="caution">
    <text evidence="2">The sequence shown here is derived from an EMBL/GenBank/DDBJ whole genome shotgun (WGS) entry which is preliminary data.</text>
</comment>
<dbReference type="AlphaFoldDB" id="A0A4R2Q9Y6"/>
<sequence>MVRAGYPGRVSSPRFLVLQPKPDQQTRLHDWLTEPRDEQAAALLDTRPAFGDELPTELDGYQALIVLGAEGEVPADNPADGAAALAPLRALLSTAVSTSTPTLAINLGAQQLAVATGGRIRSADRGPELGPRLVAKRDSATRDPLFGDLPLTPDVLQFHEQEIEPLPPTAELLASAPRCANQAFRVGRYAYGLQFHIETTTSQYLAWFAERPDLAERIRPAALDADHLDEVHEAIAETWRPFVQRFADLATGGLEGSTTPRELPLV</sequence>
<dbReference type="EMBL" id="SLXQ01000021">
    <property type="protein sequence ID" value="TCP43605.1"/>
    <property type="molecule type" value="Genomic_DNA"/>
</dbReference>
<dbReference type="Pfam" id="PF00117">
    <property type="entry name" value="GATase"/>
    <property type="match status" value="1"/>
</dbReference>
<dbReference type="InterPro" id="IPR044992">
    <property type="entry name" value="ChyE-like"/>
</dbReference>
<dbReference type="Proteomes" id="UP000294911">
    <property type="component" value="Unassembled WGS sequence"/>
</dbReference>
<dbReference type="GO" id="GO:0005829">
    <property type="term" value="C:cytosol"/>
    <property type="evidence" value="ECO:0007669"/>
    <property type="project" value="TreeGrafter"/>
</dbReference>
<evidence type="ECO:0000259" key="1">
    <source>
        <dbReference type="Pfam" id="PF00117"/>
    </source>
</evidence>
<dbReference type="PANTHER" id="PTHR42695:SF5">
    <property type="entry name" value="GLUTAMINE AMIDOTRANSFERASE YLR126C-RELATED"/>
    <property type="match status" value="1"/>
</dbReference>
<dbReference type="Gene3D" id="3.40.50.880">
    <property type="match status" value="1"/>
</dbReference>
<keyword evidence="3" id="KW-1185">Reference proteome</keyword>
<keyword evidence="2" id="KW-0808">Transferase</keyword>
<dbReference type="OrthoDB" id="5196541at2"/>
<accession>A0A4R2Q9Y6</accession>
<dbReference type="InterPro" id="IPR029062">
    <property type="entry name" value="Class_I_gatase-like"/>
</dbReference>
<proteinExistence type="predicted"/>
<dbReference type="SUPFAM" id="SSF52317">
    <property type="entry name" value="Class I glutamine amidotransferase-like"/>
    <property type="match status" value="1"/>
</dbReference>
<dbReference type="PANTHER" id="PTHR42695">
    <property type="entry name" value="GLUTAMINE AMIDOTRANSFERASE YLR126C-RELATED"/>
    <property type="match status" value="1"/>
</dbReference>
<reference evidence="2 3" key="1">
    <citation type="submission" date="2019-03" db="EMBL/GenBank/DDBJ databases">
        <title>Genomic Encyclopedia of Type Strains, Phase IV (KMG-IV): sequencing the most valuable type-strain genomes for metagenomic binning, comparative biology and taxonomic classification.</title>
        <authorList>
            <person name="Goeker M."/>
        </authorList>
    </citation>
    <scope>NUCLEOTIDE SEQUENCE [LARGE SCALE GENOMIC DNA]</scope>
    <source>
        <strain evidence="2 3">DSM 45765</strain>
    </source>
</reference>
<evidence type="ECO:0000313" key="3">
    <source>
        <dbReference type="Proteomes" id="UP000294911"/>
    </source>
</evidence>
<organism evidence="2 3">
    <name type="scientific">Tamaricihabitans halophyticus</name>
    <dbReference type="NCBI Taxonomy" id="1262583"/>
    <lineage>
        <taxon>Bacteria</taxon>
        <taxon>Bacillati</taxon>
        <taxon>Actinomycetota</taxon>
        <taxon>Actinomycetes</taxon>
        <taxon>Pseudonocardiales</taxon>
        <taxon>Pseudonocardiaceae</taxon>
        <taxon>Tamaricihabitans</taxon>
    </lineage>
</organism>
<feature type="domain" description="Glutamine amidotransferase" evidence="1">
    <location>
        <begin position="91"/>
        <end position="203"/>
    </location>
</feature>
<name>A0A4R2Q9Y6_9PSEU</name>
<keyword evidence="2" id="KW-0315">Glutamine amidotransferase</keyword>
<protein>
    <submittedName>
        <fullName evidence="2">GMP synthase-like glutamine amidotransferase</fullName>
    </submittedName>
</protein>
<gene>
    <name evidence="2" type="ORF">EV191_1212</name>
</gene>
<dbReference type="CDD" id="cd01741">
    <property type="entry name" value="GATase1_1"/>
    <property type="match status" value="1"/>
</dbReference>
<dbReference type="InterPro" id="IPR017926">
    <property type="entry name" value="GATASE"/>
</dbReference>
<evidence type="ECO:0000313" key="2">
    <source>
        <dbReference type="EMBL" id="TCP43605.1"/>
    </source>
</evidence>